<sequence length="48" mass="5415">LWDMLDKGVRKGDIVVDVAIDEKWGYPGAPGRRSGDGVWRVVIQRANY</sequence>
<accession>X1GBE3</accession>
<proteinExistence type="predicted"/>
<dbReference type="EMBL" id="BARU01011173">
    <property type="protein sequence ID" value="GAH42135.1"/>
    <property type="molecule type" value="Genomic_DNA"/>
</dbReference>
<name>X1GBE3_9ZZZZ</name>
<gene>
    <name evidence="1" type="ORF">S03H2_21063</name>
</gene>
<protein>
    <submittedName>
        <fullName evidence="1">Uncharacterized protein</fullName>
    </submittedName>
</protein>
<comment type="caution">
    <text evidence="1">The sequence shown here is derived from an EMBL/GenBank/DDBJ whole genome shotgun (WGS) entry which is preliminary data.</text>
</comment>
<organism evidence="1">
    <name type="scientific">marine sediment metagenome</name>
    <dbReference type="NCBI Taxonomy" id="412755"/>
    <lineage>
        <taxon>unclassified sequences</taxon>
        <taxon>metagenomes</taxon>
        <taxon>ecological metagenomes</taxon>
    </lineage>
</organism>
<feature type="non-terminal residue" evidence="1">
    <location>
        <position position="1"/>
    </location>
</feature>
<evidence type="ECO:0000313" key="1">
    <source>
        <dbReference type="EMBL" id="GAH42135.1"/>
    </source>
</evidence>
<reference evidence="1" key="1">
    <citation type="journal article" date="2014" name="Front. Microbiol.">
        <title>High frequency of phylogenetically diverse reductive dehalogenase-homologous genes in deep subseafloor sedimentary metagenomes.</title>
        <authorList>
            <person name="Kawai M."/>
            <person name="Futagami T."/>
            <person name="Toyoda A."/>
            <person name="Takaki Y."/>
            <person name="Nishi S."/>
            <person name="Hori S."/>
            <person name="Arai W."/>
            <person name="Tsubouchi T."/>
            <person name="Morono Y."/>
            <person name="Uchiyama I."/>
            <person name="Ito T."/>
            <person name="Fujiyama A."/>
            <person name="Inagaki F."/>
            <person name="Takami H."/>
        </authorList>
    </citation>
    <scope>NUCLEOTIDE SEQUENCE</scope>
    <source>
        <strain evidence="1">Expedition CK06-06</strain>
    </source>
</reference>
<dbReference type="AlphaFoldDB" id="X1GBE3"/>